<sequence>MEEAPDNYLIAYSDIGNCKGPVDFFNGMKAANILVQRRDRCITGLKADNKREKRRTNAMYIASCDLEQRAEKSEAERDKLRDACQAYADMCIDLINSDFLSRDDDNQAKAVLDQVKRALGHD</sequence>
<protein>
    <submittedName>
        <fullName evidence="1">Uncharacterized protein</fullName>
    </submittedName>
</protein>
<dbReference type="AlphaFoldDB" id="A0A0F8YMQ6"/>
<evidence type="ECO:0000313" key="1">
    <source>
        <dbReference type="EMBL" id="KKK82657.1"/>
    </source>
</evidence>
<organism evidence="1">
    <name type="scientific">marine sediment metagenome</name>
    <dbReference type="NCBI Taxonomy" id="412755"/>
    <lineage>
        <taxon>unclassified sequences</taxon>
        <taxon>metagenomes</taxon>
        <taxon>ecological metagenomes</taxon>
    </lineage>
</organism>
<accession>A0A0F8YMQ6</accession>
<gene>
    <name evidence="1" type="ORF">LCGC14_2801210</name>
</gene>
<dbReference type="EMBL" id="LAZR01052574">
    <property type="protein sequence ID" value="KKK82657.1"/>
    <property type="molecule type" value="Genomic_DNA"/>
</dbReference>
<proteinExistence type="predicted"/>
<name>A0A0F8YMQ6_9ZZZZ</name>
<comment type="caution">
    <text evidence="1">The sequence shown here is derived from an EMBL/GenBank/DDBJ whole genome shotgun (WGS) entry which is preliminary data.</text>
</comment>
<reference evidence="1" key="1">
    <citation type="journal article" date="2015" name="Nature">
        <title>Complex archaea that bridge the gap between prokaryotes and eukaryotes.</title>
        <authorList>
            <person name="Spang A."/>
            <person name="Saw J.H."/>
            <person name="Jorgensen S.L."/>
            <person name="Zaremba-Niedzwiedzka K."/>
            <person name="Martijn J."/>
            <person name="Lind A.E."/>
            <person name="van Eijk R."/>
            <person name="Schleper C."/>
            <person name="Guy L."/>
            <person name="Ettema T.J."/>
        </authorList>
    </citation>
    <scope>NUCLEOTIDE SEQUENCE</scope>
</reference>